<comment type="caution">
    <text evidence="1">The sequence shown here is derived from an EMBL/GenBank/DDBJ whole genome shotgun (WGS) entry which is preliminary data.</text>
</comment>
<proteinExistence type="predicted"/>
<organism evidence="1 2">
    <name type="scientific">Actinoplanes nipponensis</name>
    <dbReference type="NCBI Taxonomy" id="135950"/>
    <lineage>
        <taxon>Bacteria</taxon>
        <taxon>Bacillati</taxon>
        <taxon>Actinomycetota</taxon>
        <taxon>Actinomycetes</taxon>
        <taxon>Micromonosporales</taxon>
        <taxon>Micromonosporaceae</taxon>
        <taxon>Actinoplanes</taxon>
    </lineage>
</organism>
<keyword evidence="1" id="KW-0255">Endonuclease</keyword>
<keyword evidence="2" id="KW-1185">Reference proteome</keyword>
<dbReference type="AlphaFoldDB" id="A0A919MIX8"/>
<accession>A0A919MIX8</accession>
<dbReference type="Proteomes" id="UP000647172">
    <property type="component" value="Unassembled WGS sequence"/>
</dbReference>
<dbReference type="GO" id="GO:0004519">
    <property type="term" value="F:endonuclease activity"/>
    <property type="evidence" value="ECO:0007669"/>
    <property type="project" value="UniProtKB-KW"/>
</dbReference>
<dbReference type="SUPFAM" id="SSF54060">
    <property type="entry name" value="His-Me finger endonucleases"/>
    <property type="match status" value="1"/>
</dbReference>
<gene>
    <name evidence="1" type="ORF">Ani05nite_47630</name>
</gene>
<keyword evidence="1" id="KW-0378">Hydrolase</keyword>
<name>A0A919MIX8_9ACTN</name>
<protein>
    <submittedName>
        <fullName evidence="1">Recombination endonuclease VII</fullName>
    </submittedName>
</protein>
<dbReference type="InterPro" id="IPR004211">
    <property type="entry name" value="Endonuclease_7"/>
</dbReference>
<reference evidence="1" key="1">
    <citation type="submission" date="2021-01" db="EMBL/GenBank/DDBJ databases">
        <title>Whole genome shotgun sequence of Actinoplanes nipponensis NBRC 14063.</title>
        <authorList>
            <person name="Komaki H."/>
            <person name="Tamura T."/>
        </authorList>
    </citation>
    <scope>NUCLEOTIDE SEQUENCE</scope>
    <source>
        <strain evidence="1">NBRC 14063</strain>
    </source>
</reference>
<sequence length="233" mass="26188">MGNSDMPRGLDDRDGERRCRDCDEWKPLEQFCAGSKRPSGRGSYCKDCYNVRSKASYAKRIQERHGRAVQAPRVVPEGHRYCPDCGSVRLLTEFPRSRSGTGGYGRYCKPCHNARGKESKDRLHGGTREYHLRRRYGIGQVEVTEMLAKQGGLCAICGAPDPQHVDHDHRTGWVRGILCFNCNGGLGQFRDSPVFLAEAITYLKGTTWQRVLIHPGVFQMCSPTRGRPPSRSS</sequence>
<dbReference type="InterPro" id="IPR038563">
    <property type="entry name" value="Endonuclease_7_sf"/>
</dbReference>
<dbReference type="Pfam" id="PF02945">
    <property type="entry name" value="Endonuclease_7"/>
    <property type="match status" value="1"/>
</dbReference>
<dbReference type="EMBL" id="BOMQ01000056">
    <property type="protein sequence ID" value="GIE51229.1"/>
    <property type="molecule type" value="Genomic_DNA"/>
</dbReference>
<evidence type="ECO:0000313" key="1">
    <source>
        <dbReference type="EMBL" id="GIE51229.1"/>
    </source>
</evidence>
<dbReference type="InterPro" id="IPR044925">
    <property type="entry name" value="His-Me_finger_sf"/>
</dbReference>
<dbReference type="Gene3D" id="3.40.1800.10">
    <property type="entry name" value="His-Me finger endonucleases"/>
    <property type="match status" value="1"/>
</dbReference>
<keyword evidence="1" id="KW-0540">Nuclease</keyword>
<evidence type="ECO:0000313" key="2">
    <source>
        <dbReference type="Proteomes" id="UP000647172"/>
    </source>
</evidence>
<dbReference type="RefSeq" id="WP_344935260.1">
    <property type="nucleotide sequence ID" value="NZ_BAAAYJ010000082.1"/>
</dbReference>